<organism evidence="6">
    <name type="scientific">Candidatus Moduliflexus flocculans</name>
    <dbReference type="NCBI Taxonomy" id="1499966"/>
    <lineage>
        <taxon>Bacteria</taxon>
        <taxon>Candidatus Moduliflexota</taxon>
        <taxon>Candidatus Moduliflexia</taxon>
        <taxon>Candidatus Moduliflexales</taxon>
        <taxon>Candidatus Moduliflexaceae</taxon>
    </lineage>
</organism>
<dbReference type="PRINTS" id="PR00455">
    <property type="entry name" value="HTHTETR"/>
</dbReference>
<dbReference type="SUPFAM" id="SSF48498">
    <property type="entry name" value="Tetracyclin repressor-like, C-terminal domain"/>
    <property type="match status" value="1"/>
</dbReference>
<dbReference type="HOGENOM" id="CLU_069356_12_3_0"/>
<dbReference type="InterPro" id="IPR009057">
    <property type="entry name" value="Homeodomain-like_sf"/>
</dbReference>
<evidence type="ECO:0000256" key="1">
    <source>
        <dbReference type="ARBA" id="ARBA00023015"/>
    </source>
</evidence>
<dbReference type="PROSITE" id="PS50977">
    <property type="entry name" value="HTH_TETR_2"/>
    <property type="match status" value="1"/>
</dbReference>
<evidence type="ECO:0000313" key="6">
    <source>
        <dbReference type="EMBL" id="GAK49022.1"/>
    </source>
</evidence>
<dbReference type="PANTHER" id="PTHR30055">
    <property type="entry name" value="HTH-TYPE TRANSCRIPTIONAL REGULATOR RUTR"/>
    <property type="match status" value="1"/>
</dbReference>
<reference evidence="6" key="1">
    <citation type="journal article" date="2015" name="PeerJ">
        <title>First genomic representation of candidate bacterial phylum KSB3 points to enhanced environmental sensing as a trigger of wastewater bulking.</title>
        <authorList>
            <person name="Sekiguchi Y."/>
            <person name="Ohashi A."/>
            <person name="Parks D.H."/>
            <person name="Yamauchi T."/>
            <person name="Tyson G.W."/>
            <person name="Hugenholtz P."/>
        </authorList>
    </citation>
    <scope>NUCLEOTIDE SEQUENCE [LARGE SCALE GENOMIC DNA]</scope>
</reference>
<evidence type="ECO:0000256" key="2">
    <source>
        <dbReference type="ARBA" id="ARBA00023125"/>
    </source>
</evidence>
<dbReference type="GO" id="GO:0003700">
    <property type="term" value="F:DNA-binding transcription factor activity"/>
    <property type="evidence" value="ECO:0007669"/>
    <property type="project" value="TreeGrafter"/>
</dbReference>
<dbReference type="InterPro" id="IPR013570">
    <property type="entry name" value="Tscrpt_reg_YsiA_C"/>
</dbReference>
<dbReference type="InterPro" id="IPR036271">
    <property type="entry name" value="Tet_transcr_reg_TetR-rel_C_sf"/>
</dbReference>
<keyword evidence="2 4" id="KW-0238">DNA-binding</keyword>
<keyword evidence="7" id="KW-1185">Reference proteome</keyword>
<dbReference type="AlphaFoldDB" id="A0A0S6VWD5"/>
<dbReference type="Pfam" id="PF00440">
    <property type="entry name" value="TetR_N"/>
    <property type="match status" value="1"/>
</dbReference>
<sequence>MTEFTERQKEIIETAIKLIDEGGIQNVTMKQIASRLGITEPAIYRHFASKADILLSMLEQFKFRSKGHLAKARSANVSNLQKVETIFLEHSGQFAERPHMTAVVFSEEAFQDDPRLAEIIFSVMNAAHEGMAEIITAAQQMREIRGDIPAEHLAITILGTLRLLVKRWRLSKFGFDLRQESQAVWQSLKTLITSPLN</sequence>
<evidence type="ECO:0000256" key="4">
    <source>
        <dbReference type="PROSITE-ProRule" id="PRU00335"/>
    </source>
</evidence>
<keyword evidence="1" id="KW-0805">Transcription regulation</keyword>
<evidence type="ECO:0000256" key="3">
    <source>
        <dbReference type="ARBA" id="ARBA00023163"/>
    </source>
</evidence>
<dbReference type="SUPFAM" id="SSF46689">
    <property type="entry name" value="Homeodomain-like"/>
    <property type="match status" value="1"/>
</dbReference>
<name>A0A0S6VWD5_9BACT</name>
<dbReference type="Gene3D" id="1.10.357.10">
    <property type="entry name" value="Tetracycline Repressor, domain 2"/>
    <property type="match status" value="1"/>
</dbReference>
<evidence type="ECO:0000313" key="7">
    <source>
        <dbReference type="Proteomes" id="UP000030700"/>
    </source>
</evidence>
<dbReference type="STRING" id="1499966.U14_00240"/>
<dbReference type="Pfam" id="PF08359">
    <property type="entry name" value="TetR_C_4"/>
    <property type="match status" value="1"/>
</dbReference>
<dbReference type="InterPro" id="IPR023772">
    <property type="entry name" value="DNA-bd_HTH_TetR-type_CS"/>
</dbReference>
<gene>
    <name evidence="6" type="ORF">U14_00240</name>
</gene>
<dbReference type="PANTHER" id="PTHR30055:SF240">
    <property type="entry name" value="HTH-TYPE TRANSCRIPTIONAL REGULATOR ACRR"/>
    <property type="match status" value="1"/>
</dbReference>
<accession>A0A0S6VWD5</accession>
<dbReference type="InterPro" id="IPR001647">
    <property type="entry name" value="HTH_TetR"/>
</dbReference>
<dbReference type="EMBL" id="DF820455">
    <property type="protein sequence ID" value="GAK49022.1"/>
    <property type="molecule type" value="Genomic_DNA"/>
</dbReference>
<evidence type="ECO:0000259" key="5">
    <source>
        <dbReference type="PROSITE" id="PS50977"/>
    </source>
</evidence>
<dbReference type="GO" id="GO:0000976">
    <property type="term" value="F:transcription cis-regulatory region binding"/>
    <property type="evidence" value="ECO:0007669"/>
    <property type="project" value="TreeGrafter"/>
</dbReference>
<feature type="domain" description="HTH tetR-type" evidence="5">
    <location>
        <begin position="5"/>
        <end position="65"/>
    </location>
</feature>
<protein>
    <recommendedName>
        <fullName evidence="5">HTH tetR-type domain-containing protein</fullName>
    </recommendedName>
</protein>
<keyword evidence="3" id="KW-0804">Transcription</keyword>
<dbReference type="PROSITE" id="PS01081">
    <property type="entry name" value="HTH_TETR_1"/>
    <property type="match status" value="1"/>
</dbReference>
<dbReference type="InterPro" id="IPR050109">
    <property type="entry name" value="HTH-type_TetR-like_transc_reg"/>
</dbReference>
<proteinExistence type="predicted"/>
<dbReference type="Proteomes" id="UP000030700">
    <property type="component" value="Unassembled WGS sequence"/>
</dbReference>
<feature type="DNA-binding region" description="H-T-H motif" evidence="4">
    <location>
        <begin position="28"/>
        <end position="47"/>
    </location>
</feature>